<reference evidence="2" key="4">
    <citation type="submission" date="2008-06" db="EMBL/GenBank/DDBJ databases">
        <authorList>
            <consortium name="FlyBase"/>
        </authorList>
    </citation>
    <scope>NUCLEOTIDE SEQUENCE</scope>
    <source>
        <strain evidence="2">TSC#14030-0811.24</strain>
    </source>
</reference>
<dbReference type="Proteomes" id="UP000007798">
    <property type="component" value="Unassembled WGS sequence"/>
</dbReference>
<organism evidence="2 3">
    <name type="scientific">Drosophila willistoni</name>
    <name type="common">Fruit fly</name>
    <dbReference type="NCBI Taxonomy" id="7260"/>
    <lineage>
        <taxon>Eukaryota</taxon>
        <taxon>Metazoa</taxon>
        <taxon>Ecdysozoa</taxon>
        <taxon>Arthropoda</taxon>
        <taxon>Hexapoda</taxon>
        <taxon>Insecta</taxon>
        <taxon>Pterygota</taxon>
        <taxon>Neoptera</taxon>
        <taxon>Endopterygota</taxon>
        <taxon>Diptera</taxon>
        <taxon>Brachycera</taxon>
        <taxon>Muscomorpha</taxon>
        <taxon>Ephydroidea</taxon>
        <taxon>Drosophilidae</taxon>
        <taxon>Drosophila</taxon>
        <taxon>Sophophora</taxon>
    </lineage>
</organism>
<gene>
    <name evidence="2" type="primary">Dwil\GK19374</name>
    <name evidence="2" type="ORF">Dwil_GK19374</name>
</gene>
<name>B4N184_DROWI</name>
<keyword evidence="3" id="KW-1185">Reference proteome</keyword>
<proteinExistence type="predicted"/>
<dbReference type="STRING" id="7260.B4N184"/>
<protein>
    <submittedName>
        <fullName evidence="2">Uncharacterized protein</fullName>
    </submittedName>
</protein>
<reference evidence="2" key="3">
    <citation type="journal article" date="2008" name="Bioinformatics">
        <title>Assembly reconciliation.</title>
        <authorList>
            <person name="Zimin A.V."/>
            <person name="Smith D.R."/>
            <person name="Sutton G."/>
            <person name="Yorke J.A."/>
        </authorList>
    </citation>
    <scope>NUCLEOTIDE SEQUENCE</scope>
    <source>
        <strain evidence="2">TSC#14030-0811.24</strain>
    </source>
</reference>
<dbReference type="HOGENOM" id="CLU_1596280_0_0_1"/>
<reference evidence="2" key="1">
    <citation type="submission" date="2006-08" db="EMBL/GenBank/DDBJ databases">
        <authorList>
            <person name="Remington K."/>
            <person name="Strausberg R."/>
            <person name="Sutton G."/>
            <person name="Walenz B."/>
            <person name="Johnson J."/>
            <person name="Utterback T."/>
            <person name="Venter J.C."/>
        </authorList>
    </citation>
    <scope>NUCLEOTIDE SEQUENCE</scope>
    <source>
        <strain evidence="2">TSC#14030-0811.24</strain>
    </source>
</reference>
<feature type="region of interest" description="Disordered" evidence="1">
    <location>
        <begin position="15"/>
        <end position="36"/>
    </location>
</feature>
<evidence type="ECO:0000313" key="2">
    <source>
        <dbReference type="EMBL" id="EDW78024.2"/>
    </source>
</evidence>
<reference evidence="2" key="2">
    <citation type="journal article" date="2007" name="Nature">
        <title>Evolution of genes and genomes on the Drosophila phylogeny.</title>
        <authorList>
            <consortium name="Drosophila 12 Genomes Consortium"/>
            <person name="Clark A.G."/>
            <person name="Eisen M.B."/>
            <person name="Smith D.R."/>
            <person name="Bergman C.M."/>
            <person name="Oliver B."/>
            <person name="Markow T.A."/>
            <person name="Kaufman T.C."/>
            <person name="Kellis M."/>
            <person name="Gelbart W."/>
            <person name="Iyer V.N."/>
            <person name="Pollard D.A."/>
            <person name="Sackton T.B."/>
            <person name="Larracuente A.M."/>
            <person name="Singh N.D."/>
            <person name="Abad J.P."/>
            <person name="Abt D.N."/>
            <person name="Adryan B."/>
            <person name="Aguade M."/>
            <person name="Akashi H."/>
            <person name="Anderson W.W."/>
            <person name="Aquadro C.F."/>
            <person name="Ardell D.H."/>
            <person name="Arguello R."/>
            <person name="Artieri C.G."/>
            <person name="Barbash D.A."/>
            <person name="Barker D."/>
            <person name="Barsanti P."/>
            <person name="Batterham P."/>
            <person name="Batzoglou S."/>
            <person name="Begun D."/>
            <person name="Bhutkar A."/>
            <person name="Blanco E."/>
            <person name="Bosak S.A."/>
            <person name="Bradley R.K."/>
            <person name="Brand A.D."/>
            <person name="Brent M.R."/>
            <person name="Brooks A.N."/>
            <person name="Brown R.H."/>
            <person name="Butlin R.K."/>
            <person name="Caggese C."/>
            <person name="Calvi B.R."/>
            <person name="Bernardo de Carvalho A."/>
            <person name="Caspi A."/>
            <person name="Castrezana S."/>
            <person name="Celniker S.E."/>
            <person name="Chang J.L."/>
            <person name="Chapple C."/>
            <person name="Chatterji S."/>
            <person name="Chinwalla A."/>
            <person name="Civetta A."/>
            <person name="Clifton S.W."/>
            <person name="Comeron J.M."/>
            <person name="Costello J.C."/>
            <person name="Coyne J.A."/>
            <person name="Daub J."/>
            <person name="David R.G."/>
            <person name="Delcher A.L."/>
            <person name="Delehaunty K."/>
            <person name="Do C.B."/>
            <person name="Ebling H."/>
            <person name="Edwards K."/>
            <person name="Eickbush T."/>
            <person name="Evans J.D."/>
            <person name="Filipski A."/>
            <person name="Findeiss S."/>
            <person name="Freyhult E."/>
            <person name="Fulton L."/>
            <person name="Fulton R."/>
            <person name="Garcia A.C."/>
            <person name="Gardiner A."/>
            <person name="Garfield D.A."/>
            <person name="Garvin B.E."/>
            <person name="Gibson G."/>
            <person name="Gilbert D."/>
            <person name="Gnerre S."/>
            <person name="Godfrey J."/>
            <person name="Good R."/>
            <person name="Gotea V."/>
            <person name="Gravely B."/>
            <person name="Greenberg A.J."/>
            <person name="Griffiths-Jones S."/>
            <person name="Gross S."/>
            <person name="Guigo R."/>
            <person name="Gustafson E.A."/>
            <person name="Haerty W."/>
            <person name="Hahn M.W."/>
            <person name="Halligan D.L."/>
            <person name="Halpern A.L."/>
            <person name="Halter G.M."/>
            <person name="Han M.V."/>
            <person name="Heger A."/>
            <person name="Hillier L."/>
            <person name="Hinrichs A.S."/>
            <person name="Holmes I."/>
            <person name="Hoskins R.A."/>
            <person name="Hubisz M.J."/>
            <person name="Hultmark D."/>
            <person name="Huntley M.A."/>
            <person name="Jaffe D.B."/>
            <person name="Jagadeeshan S."/>
            <person name="Jeck W.R."/>
            <person name="Johnson J."/>
            <person name="Jones C.D."/>
            <person name="Jordan W.C."/>
            <person name="Karpen G.H."/>
            <person name="Kataoka E."/>
            <person name="Keightley P.D."/>
            <person name="Kheradpour P."/>
            <person name="Kirkness E.F."/>
            <person name="Koerich L.B."/>
            <person name="Kristiansen K."/>
            <person name="Kudrna D."/>
            <person name="Kulathinal R.J."/>
            <person name="Kumar S."/>
            <person name="Kwok R."/>
            <person name="Lander E."/>
            <person name="Langley C.H."/>
            <person name="Lapoint R."/>
            <person name="Lazzaro B.P."/>
            <person name="Lee S.J."/>
            <person name="Levesque L."/>
            <person name="Li R."/>
            <person name="Lin C.F."/>
            <person name="Lin M.F."/>
            <person name="Lindblad-Toh K."/>
            <person name="Llopart A."/>
            <person name="Long M."/>
            <person name="Low L."/>
            <person name="Lozovsky E."/>
            <person name="Lu J."/>
            <person name="Luo M."/>
            <person name="Machado C.A."/>
            <person name="Makalowski W."/>
            <person name="Marzo M."/>
            <person name="Matsuda M."/>
            <person name="Matzkin L."/>
            <person name="McAllister B."/>
            <person name="McBride C.S."/>
            <person name="McKernan B."/>
            <person name="McKernan K."/>
            <person name="Mendez-Lago M."/>
            <person name="Minx P."/>
            <person name="Mollenhauer M.U."/>
            <person name="Montooth K."/>
            <person name="Mount S.M."/>
            <person name="Mu X."/>
            <person name="Myers E."/>
            <person name="Negre B."/>
            <person name="Newfeld S."/>
            <person name="Nielsen R."/>
            <person name="Noor M.A."/>
            <person name="O'Grady P."/>
            <person name="Pachter L."/>
            <person name="Papaceit M."/>
            <person name="Parisi M.J."/>
            <person name="Parisi M."/>
            <person name="Parts L."/>
            <person name="Pedersen J.S."/>
            <person name="Pesole G."/>
            <person name="Phillippy A.M."/>
            <person name="Ponting C.P."/>
            <person name="Pop M."/>
            <person name="Porcelli D."/>
            <person name="Powell J.R."/>
            <person name="Prohaska S."/>
            <person name="Pruitt K."/>
            <person name="Puig M."/>
            <person name="Quesneville H."/>
            <person name="Ram K.R."/>
            <person name="Rand D."/>
            <person name="Rasmussen M.D."/>
            <person name="Reed L.K."/>
            <person name="Reenan R."/>
            <person name="Reily A."/>
            <person name="Remington K.A."/>
            <person name="Rieger T.T."/>
            <person name="Ritchie M.G."/>
            <person name="Robin C."/>
            <person name="Rogers Y.H."/>
            <person name="Rohde C."/>
            <person name="Rozas J."/>
            <person name="Rubenfield M.J."/>
            <person name="Ruiz A."/>
            <person name="Russo S."/>
            <person name="Salzberg S.L."/>
            <person name="Sanchez-Gracia A."/>
            <person name="Saranga D.J."/>
            <person name="Sato H."/>
            <person name="Schaeffer S.W."/>
            <person name="Schatz M.C."/>
            <person name="Schlenke T."/>
            <person name="Schwartz R."/>
            <person name="Segarra C."/>
            <person name="Singh R.S."/>
            <person name="Sirot L."/>
            <person name="Sirota M."/>
            <person name="Sisneros N.B."/>
            <person name="Smith C.D."/>
            <person name="Smith T.F."/>
            <person name="Spieth J."/>
            <person name="Stage D.E."/>
            <person name="Stark A."/>
            <person name="Stephan W."/>
            <person name="Strausberg R.L."/>
            <person name="Strempel S."/>
            <person name="Sturgill D."/>
            <person name="Sutton G."/>
            <person name="Sutton G.G."/>
            <person name="Tao W."/>
            <person name="Teichmann S."/>
            <person name="Tobari Y.N."/>
            <person name="Tomimura Y."/>
            <person name="Tsolas J.M."/>
            <person name="Valente V.L."/>
            <person name="Venter E."/>
            <person name="Venter J.C."/>
            <person name="Vicario S."/>
            <person name="Vieira F.G."/>
            <person name="Vilella A.J."/>
            <person name="Villasante A."/>
            <person name="Walenz B."/>
            <person name="Wang J."/>
            <person name="Wasserman M."/>
            <person name="Watts T."/>
            <person name="Wilson D."/>
            <person name="Wilson R.K."/>
            <person name="Wing R.A."/>
            <person name="Wolfner M.F."/>
            <person name="Wong A."/>
            <person name="Wong G.K."/>
            <person name="Wu C.I."/>
            <person name="Wu G."/>
            <person name="Yamamoto D."/>
            <person name="Yang H.P."/>
            <person name="Yang S.P."/>
            <person name="Yorke J.A."/>
            <person name="Yoshida K."/>
            <person name="Zdobnov E."/>
            <person name="Zhang P."/>
            <person name="Zhang Y."/>
            <person name="Zimin A.V."/>
            <person name="Baldwin J."/>
            <person name="Abdouelleil A."/>
            <person name="Abdulkadir J."/>
            <person name="Abebe A."/>
            <person name="Abera B."/>
            <person name="Abreu J."/>
            <person name="Acer S.C."/>
            <person name="Aftuck L."/>
            <person name="Alexander A."/>
            <person name="An P."/>
            <person name="Anderson E."/>
            <person name="Anderson S."/>
            <person name="Arachi H."/>
            <person name="Azer M."/>
            <person name="Bachantsang P."/>
            <person name="Barry A."/>
            <person name="Bayul T."/>
            <person name="Berlin A."/>
            <person name="Bessette D."/>
            <person name="Bloom T."/>
            <person name="Blye J."/>
            <person name="Boguslavskiy L."/>
            <person name="Bonnet C."/>
            <person name="Boukhgalter B."/>
            <person name="Bourzgui I."/>
            <person name="Brown A."/>
            <person name="Cahill P."/>
            <person name="Channer S."/>
            <person name="Cheshatsang Y."/>
            <person name="Chuda L."/>
            <person name="Citroen M."/>
            <person name="Collymore A."/>
            <person name="Cooke P."/>
            <person name="Costello M."/>
            <person name="D'Aco K."/>
            <person name="Daza R."/>
            <person name="De Haan G."/>
            <person name="DeGray S."/>
            <person name="DeMaso C."/>
            <person name="Dhargay N."/>
            <person name="Dooley K."/>
            <person name="Dooley E."/>
            <person name="Doricent M."/>
            <person name="Dorje P."/>
            <person name="Dorjee K."/>
            <person name="Dupes A."/>
            <person name="Elong R."/>
            <person name="Falk J."/>
            <person name="Farina A."/>
            <person name="Faro S."/>
            <person name="Ferguson D."/>
            <person name="Fisher S."/>
            <person name="Foley C.D."/>
            <person name="Franke A."/>
            <person name="Friedrich D."/>
            <person name="Gadbois L."/>
            <person name="Gearin G."/>
            <person name="Gearin C.R."/>
            <person name="Giannoukos G."/>
            <person name="Goode T."/>
            <person name="Graham J."/>
            <person name="Grandbois E."/>
            <person name="Grewal S."/>
            <person name="Gyaltsen K."/>
            <person name="Hafez N."/>
            <person name="Hagos B."/>
            <person name="Hall J."/>
            <person name="Henson C."/>
            <person name="Hollinger A."/>
            <person name="Honan T."/>
            <person name="Huard M.D."/>
            <person name="Hughes L."/>
            <person name="Hurhula B."/>
            <person name="Husby M.E."/>
            <person name="Kamat A."/>
            <person name="Kanga B."/>
            <person name="Kashin S."/>
            <person name="Khazanovich D."/>
            <person name="Kisner P."/>
            <person name="Lance K."/>
            <person name="Lara M."/>
            <person name="Lee W."/>
            <person name="Lennon N."/>
            <person name="Letendre F."/>
            <person name="LeVine R."/>
            <person name="Lipovsky A."/>
            <person name="Liu X."/>
            <person name="Liu J."/>
            <person name="Liu S."/>
            <person name="Lokyitsang T."/>
            <person name="Lokyitsang Y."/>
            <person name="Lubonja R."/>
            <person name="Lui A."/>
            <person name="MacDonald P."/>
            <person name="Magnisalis V."/>
            <person name="Maru K."/>
            <person name="Matthews C."/>
            <person name="McCusker W."/>
            <person name="McDonough S."/>
            <person name="Mehta T."/>
            <person name="Meldrim J."/>
            <person name="Meneus L."/>
            <person name="Mihai O."/>
            <person name="Mihalev A."/>
            <person name="Mihova T."/>
            <person name="Mittelman R."/>
            <person name="Mlenga V."/>
            <person name="Montmayeur A."/>
            <person name="Mulrain L."/>
            <person name="Navidi A."/>
            <person name="Naylor J."/>
            <person name="Negash T."/>
            <person name="Nguyen T."/>
            <person name="Nguyen N."/>
            <person name="Nicol R."/>
            <person name="Norbu C."/>
            <person name="Norbu N."/>
            <person name="Novod N."/>
            <person name="O'Neill B."/>
            <person name="Osman S."/>
            <person name="Markiewicz E."/>
            <person name="Oyono O.L."/>
            <person name="Patti C."/>
            <person name="Phunkhang P."/>
            <person name="Pierre F."/>
            <person name="Priest M."/>
            <person name="Raghuraman S."/>
            <person name="Rege F."/>
            <person name="Reyes R."/>
            <person name="Rise C."/>
            <person name="Rogov P."/>
            <person name="Ross K."/>
            <person name="Ryan E."/>
            <person name="Settipalli S."/>
            <person name="Shea T."/>
            <person name="Sherpa N."/>
            <person name="Shi L."/>
            <person name="Shih D."/>
            <person name="Sparrow T."/>
            <person name="Spaulding J."/>
            <person name="Stalker J."/>
            <person name="Stange-Thomann N."/>
            <person name="Stavropoulos S."/>
            <person name="Stone C."/>
            <person name="Strader C."/>
            <person name="Tesfaye S."/>
            <person name="Thomson T."/>
            <person name="Thoulutsang Y."/>
            <person name="Thoulutsang D."/>
            <person name="Topham K."/>
            <person name="Topping I."/>
            <person name="Tsamla T."/>
            <person name="Vassiliev H."/>
            <person name="Vo A."/>
            <person name="Wangchuk T."/>
            <person name="Wangdi T."/>
            <person name="Weiand M."/>
            <person name="Wilkinson J."/>
            <person name="Wilson A."/>
            <person name="Yadav S."/>
            <person name="Young G."/>
            <person name="Yu Q."/>
            <person name="Zembek L."/>
            <person name="Zhong D."/>
            <person name="Zimmer A."/>
            <person name="Zwirko Z."/>
            <person name="Jaffe D.B."/>
            <person name="Alvarez P."/>
            <person name="Brockman W."/>
            <person name="Butler J."/>
            <person name="Chin C."/>
            <person name="Gnerre S."/>
            <person name="Grabherr M."/>
            <person name="Kleber M."/>
            <person name="Mauceli E."/>
            <person name="MacCallum I."/>
        </authorList>
    </citation>
    <scope>NUCLEOTIDE SEQUENCE [LARGE SCALE GENOMIC DNA]</scope>
    <source>
        <strain evidence="2">TSC#14030-0811.24</strain>
    </source>
</reference>
<dbReference type="KEGG" id="dwi:6644457"/>
<sequence>MKAALAKKRLPRYTISESSMDMSETSLAVPSDLEQSKSEENVTESLENLELELSASQSVISLETQDLNTILSPTSFRHSSSVSTIGSSHLTIDDSETSGYTTESIYRSSPESSYTLTGSSYNSFQINFGPPLGNFLREIHIGINANATCEQIEGICWDLRRLLTNEIAFIHQAGDFRPAIYLIAYHYM</sequence>
<evidence type="ECO:0000313" key="3">
    <source>
        <dbReference type="Proteomes" id="UP000007798"/>
    </source>
</evidence>
<dbReference type="AlphaFoldDB" id="B4N184"/>
<dbReference type="InParanoid" id="B4N184"/>
<evidence type="ECO:0000256" key="1">
    <source>
        <dbReference type="SAM" id="MobiDB-lite"/>
    </source>
</evidence>
<dbReference type="EMBL" id="CH963920">
    <property type="protein sequence ID" value="EDW78024.2"/>
    <property type="molecule type" value="Genomic_DNA"/>
</dbReference>
<feature type="compositionally biased region" description="Polar residues" evidence="1">
    <location>
        <begin position="15"/>
        <end position="28"/>
    </location>
</feature>
<dbReference type="OrthoDB" id="7860461at2759"/>
<accession>B4N184</accession>
<dbReference type="eggNOG" id="ENOG502TCEZ">
    <property type="taxonomic scope" value="Eukaryota"/>
</dbReference>